<dbReference type="RefSeq" id="WP_283717117.1">
    <property type="nucleotide sequence ID" value="NZ_JASJND010000007.1"/>
</dbReference>
<feature type="region of interest" description="Disordered" evidence="1">
    <location>
        <begin position="17"/>
        <end position="36"/>
    </location>
</feature>
<proteinExistence type="predicted"/>
<keyword evidence="3" id="KW-1185">Reference proteome</keyword>
<reference evidence="2 3" key="1">
    <citation type="submission" date="2023-05" db="EMBL/GenBank/DDBJ databases">
        <title>Microbacterium dauci sp.nov., Isolated from Carrot Rhizosphere Soil.</title>
        <authorList>
            <person name="Xiao Z."/>
            <person name="Zheng J."/>
        </authorList>
    </citation>
    <scope>NUCLEOTIDE SEQUENCE [LARGE SCALE GENOMIC DNA]</scope>
    <source>
        <strain evidence="2 3">LX3-4</strain>
    </source>
</reference>
<protein>
    <submittedName>
        <fullName evidence="2">Type II toxin-antitoxin system PemK/MazF family toxin</fullName>
    </submittedName>
</protein>
<dbReference type="Pfam" id="PF02452">
    <property type="entry name" value="PemK_toxin"/>
    <property type="match status" value="1"/>
</dbReference>
<dbReference type="EMBL" id="JASJND010000007">
    <property type="protein sequence ID" value="MDJ1115440.1"/>
    <property type="molecule type" value="Genomic_DNA"/>
</dbReference>
<sequence>MGLLSRVLRIFAPERPDARSSQVPGMIGQGAAPSAGAGSIVEIPVPASVRLRYAAQPDGRPDAGEVVWGWVPFQEDPSQGKDRPLLLLARSDDGRMLAMKLTSRAPDRADAAIGIGSGPWDRAGRASWVDIDQAYLVPRDGVRREGAAVSQETFDRVALELAERLGWTVE</sequence>
<evidence type="ECO:0000313" key="2">
    <source>
        <dbReference type="EMBL" id="MDJ1115440.1"/>
    </source>
</evidence>
<name>A0ABT6ZI77_9MICO</name>
<evidence type="ECO:0000256" key="1">
    <source>
        <dbReference type="SAM" id="MobiDB-lite"/>
    </source>
</evidence>
<organism evidence="2 3">
    <name type="scientific">Microbacterium dauci</name>
    <dbReference type="NCBI Taxonomy" id="3048008"/>
    <lineage>
        <taxon>Bacteria</taxon>
        <taxon>Bacillati</taxon>
        <taxon>Actinomycetota</taxon>
        <taxon>Actinomycetes</taxon>
        <taxon>Micrococcales</taxon>
        <taxon>Microbacteriaceae</taxon>
        <taxon>Microbacterium</taxon>
    </lineage>
</organism>
<dbReference type="SUPFAM" id="SSF50118">
    <property type="entry name" value="Cell growth inhibitor/plasmid maintenance toxic component"/>
    <property type="match status" value="1"/>
</dbReference>
<gene>
    <name evidence="2" type="ORF">QNI14_13385</name>
</gene>
<dbReference type="Proteomes" id="UP001321481">
    <property type="component" value="Unassembled WGS sequence"/>
</dbReference>
<dbReference type="InterPro" id="IPR003477">
    <property type="entry name" value="PemK-like"/>
</dbReference>
<accession>A0ABT6ZI77</accession>
<comment type="caution">
    <text evidence="2">The sequence shown here is derived from an EMBL/GenBank/DDBJ whole genome shotgun (WGS) entry which is preliminary data.</text>
</comment>
<evidence type="ECO:0000313" key="3">
    <source>
        <dbReference type="Proteomes" id="UP001321481"/>
    </source>
</evidence>